<evidence type="ECO:0000313" key="2">
    <source>
        <dbReference type="EMBL" id="KEA61854.1"/>
    </source>
</evidence>
<comment type="caution">
    <text evidence="2">The sequence shown here is derived from an EMBL/GenBank/DDBJ whole genome shotgun (WGS) entry which is preliminary data.</text>
</comment>
<dbReference type="PATRIC" id="fig|1232683.4.peg.3937"/>
<dbReference type="Pfam" id="PF14206">
    <property type="entry name" value="Cys_rich_CPCC"/>
    <property type="match status" value="1"/>
</dbReference>
<evidence type="ECO:0000313" key="3">
    <source>
        <dbReference type="Proteomes" id="UP000028252"/>
    </source>
</evidence>
<dbReference type="EMBL" id="JMQN01000059">
    <property type="protein sequence ID" value="KEA61854.1"/>
    <property type="molecule type" value="Genomic_DNA"/>
</dbReference>
<evidence type="ECO:0000259" key="1">
    <source>
        <dbReference type="Pfam" id="PF14206"/>
    </source>
</evidence>
<gene>
    <name evidence="2" type="ORF">ADIMK_4001</name>
</gene>
<organism evidence="2 3">
    <name type="scientific">Marinobacterium lacunae</name>
    <dbReference type="NCBI Taxonomy" id="1232683"/>
    <lineage>
        <taxon>Bacteria</taxon>
        <taxon>Pseudomonadati</taxon>
        <taxon>Pseudomonadota</taxon>
        <taxon>Gammaproteobacteria</taxon>
        <taxon>Oceanospirillales</taxon>
        <taxon>Oceanospirillaceae</taxon>
        <taxon>Marinobacterium</taxon>
    </lineage>
</organism>
<reference evidence="2 3" key="1">
    <citation type="submission" date="2014-04" db="EMBL/GenBank/DDBJ databases">
        <title>Marinobacterium kochiensis sp. nov., isolated from sediment sample collected from Kochi backwaters in Kerala, India.</title>
        <authorList>
            <person name="Singh A."/>
            <person name="Pinnaka A.K."/>
        </authorList>
    </citation>
    <scope>NUCLEOTIDE SEQUENCE [LARGE SCALE GENOMIC DNA]</scope>
    <source>
        <strain evidence="2 3">AK27</strain>
    </source>
</reference>
<proteinExistence type="predicted"/>
<keyword evidence="3" id="KW-1185">Reference proteome</keyword>
<feature type="domain" description="Cysteine-rich CPCC" evidence="1">
    <location>
        <begin position="49"/>
        <end position="119"/>
    </location>
</feature>
<dbReference type="AlphaFoldDB" id="A0A081FTJ9"/>
<accession>A0A081FTJ9</accession>
<dbReference type="OrthoDB" id="1456570at2"/>
<sequence length="166" mass="19486">MMANAPLRMEFLTGYACWLPPEQWCGTRFAARRMFFEGHFETHCNRHMVCNACGLPTLTLQIESDYCSACDWEDDFSEDPYADEISKMNGGVSLNQARRNILEKGTMFCDTDRNWMHPTSFEKIFSRRAQAHRDKLFQLFDELMTYTDAADVDRQWATIDEHWRTA</sequence>
<dbReference type="InterPro" id="IPR025983">
    <property type="entry name" value="Cys_rich_CPCC"/>
</dbReference>
<dbReference type="Proteomes" id="UP000028252">
    <property type="component" value="Unassembled WGS sequence"/>
</dbReference>
<name>A0A081FTJ9_9GAMM</name>
<protein>
    <recommendedName>
        <fullName evidence="1">Cysteine-rich CPCC domain-containing protein</fullName>
    </recommendedName>
</protein>